<gene>
    <name evidence="2" type="ORF">CSH63_32280</name>
</gene>
<name>A0A386X081_9ACTN</name>
<protein>
    <submittedName>
        <fullName evidence="2">Uncharacterized protein</fullName>
    </submittedName>
</protein>
<proteinExistence type="predicted"/>
<evidence type="ECO:0000256" key="1">
    <source>
        <dbReference type="SAM" id="MobiDB-lite"/>
    </source>
</evidence>
<dbReference type="AlphaFoldDB" id="A0A386X081"/>
<accession>A0A386X081</accession>
<sequence length="130" mass="14531">MAARPAEGTVMPDQETLPGTGRIPFNPLDHGLYRHLVDSDGFIVHGAWLRACAASEFVGTCQQCGDYRIPARPDEVTSQRIDYEAACRRRQTLTVVDGVRRLDGCGWRLIAVGGRTFARSSRWSERRGKR</sequence>
<organism evidence="2 3">
    <name type="scientific">Micromonospora tulbaghiae</name>
    <dbReference type="NCBI Taxonomy" id="479978"/>
    <lineage>
        <taxon>Bacteria</taxon>
        <taxon>Bacillati</taxon>
        <taxon>Actinomycetota</taxon>
        <taxon>Actinomycetes</taxon>
        <taxon>Micromonosporales</taxon>
        <taxon>Micromonosporaceae</taxon>
        <taxon>Micromonospora</taxon>
    </lineage>
</organism>
<dbReference type="EMBL" id="CP024087">
    <property type="protein sequence ID" value="AYF32034.1"/>
    <property type="molecule type" value="Genomic_DNA"/>
</dbReference>
<evidence type="ECO:0000313" key="2">
    <source>
        <dbReference type="EMBL" id="AYF32034.1"/>
    </source>
</evidence>
<reference evidence="2 3" key="1">
    <citation type="submission" date="2017-10" db="EMBL/GenBank/DDBJ databases">
        <title>Integration of genomic and chemical information greatly accelerates assignment of the full stereostructure of myelolactone, a potent inhibitor of myeloma from a marine-derived Micromonospora.</title>
        <authorList>
            <person name="Kim M.C."/>
            <person name="Machado H."/>
            <person name="Jensen P.R."/>
            <person name="Fenical W."/>
        </authorList>
    </citation>
    <scope>NUCLEOTIDE SEQUENCE [LARGE SCALE GENOMIC DNA]</scope>
    <source>
        <strain evidence="2 3">CNY-010</strain>
    </source>
</reference>
<feature type="region of interest" description="Disordered" evidence="1">
    <location>
        <begin position="1"/>
        <end position="20"/>
    </location>
</feature>
<evidence type="ECO:0000313" key="3">
    <source>
        <dbReference type="Proteomes" id="UP000267804"/>
    </source>
</evidence>
<dbReference type="KEGG" id="mtua:CSH63_32280"/>
<dbReference type="Proteomes" id="UP000267804">
    <property type="component" value="Chromosome"/>
</dbReference>